<organism evidence="3 4">
    <name type="scientific">Apiotrichum porosum</name>
    <dbReference type="NCBI Taxonomy" id="105984"/>
    <lineage>
        <taxon>Eukaryota</taxon>
        <taxon>Fungi</taxon>
        <taxon>Dikarya</taxon>
        <taxon>Basidiomycota</taxon>
        <taxon>Agaricomycotina</taxon>
        <taxon>Tremellomycetes</taxon>
        <taxon>Trichosporonales</taxon>
        <taxon>Trichosporonaceae</taxon>
        <taxon>Apiotrichum</taxon>
    </lineage>
</organism>
<evidence type="ECO:0000256" key="2">
    <source>
        <dbReference type="SAM" id="Phobius"/>
    </source>
</evidence>
<dbReference type="EMBL" id="RSCE01000010">
    <property type="protein sequence ID" value="RSH79438.1"/>
    <property type="molecule type" value="Genomic_DNA"/>
</dbReference>
<dbReference type="GeneID" id="39586030"/>
<keyword evidence="2" id="KW-0472">Membrane</keyword>
<feature type="region of interest" description="Disordered" evidence="1">
    <location>
        <begin position="79"/>
        <end position="121"/>
    </location>
</feature>
<protein>
    <submittedName>
        <fullName evidence="3">Uncharacterized protein</fullName>
    </submittedName>
</protein>
<name>A0A427XKS9_9TREE</name>
<dbReference type="Proteomes" id="UP000279236">
    <property type="component" value="Unassembled WGS sequence"/>
</dbReference>
<gene>
    <name evidence="3" type="ORF">EHS24_001487</name>
</gene>
<dbReference type="RefSeq" id="XP_028474585.1">
    <property type="nucleotide sequence ID" value="XM_028617278.1"/>
</dbReference>
<evidence type="ECO:0000313" key="4">
    <source>
        <dbReference type="Proteomes" id="UP000279236"/>
    </source>
</evidence>
<accession>A0A427XKS9</accession>
<reference evidence="3 4" key="1">
    <citation type="submission" date="2018-11" db="EMBL/GenBank/DDBJ databases">
        <title>Genome sequence of Apiotrichum porosum DSM 27194.</title>
        <authorList>
            <person name="Aliyu H."/>
            <person name="Gorte O."/>
            <person name="Ochsenreither K."/>
        </authorList>
    </citation>
    <scope>NUCLEOTIDE SEQUENCE [LARGE SCALE GENOMIC DNA]</scope>
    <source>
        <strain evidence="3 4">DSM 27194</strain>
    </source>
</reference>
<comment type="caution">
    <text evidence="3">The sequence shown here is derived from an EMBL/GenBank/DDBJ whole genome shotgun (WGS) entry which is preliminary data.</text>
</comment>
<keyword evidence="2" id="KW-0812">Transmembrane</keyword>
<feature type="transmembrane region" description="Helical" evidence="2">
    <location>
        <begin position="20"/>
        <end position="51"/>
    </location>
</feature>
<evidence type="ECO:0000313" key="3">
    <source>
        <dbReference type="EMBL" id="RSH79438.1"/>
    </source>
</evidence>
<keyword evidence="2" id="KW-1133">Transmembrane helix</keyword>
<proteinExistence type="predicted"/>
<keyword evidence="4" id="KW-1185">Reference proteome</keyword>
<feature type="compositionally biased region" description="Low complexity" evidence="1">
    <location>
        <begin position="79"/>
        <end position="101"/>
    </location>
</feature>
<dbReference type="AlphaFoldDB" id="A0A427XKS9"/>
<evidence type="ECO:0000256" key="1">
    <source>
        <dbReference type="SAM" id="MobiDB-lite"/>
    </source>
</evidence>
<sequence length="121" mass="12860">MSTITLPPPLPGNALRFTISAAFSSLALCLLPFFLVGLLGQCIFYPLSYAYESWTAKPKKRRAAKNAAKNVPTVAVTAAAQQQQQVREGSPTSISSVSSNSTGRATLARQYAAANSPTARR</sequence>